<sequence>MTRRNDDVSGGGDRRSGGDGDGRTVAIVGAGAAGTSVFAQLVAALPRAGGAPVGSVLVVDPSPPGWGLAFGDDDPLLMCNSAVNVNSLLPDRPDDFADHLRARGWTGAPDTCVPRAAMAAYCADRWSSARDTAARAGVTVRHLPVRAASIRIAGGPPRLRLDDGSELVADDVVLATGVHRPRVPRGFAAFTGHPRYLDSPYPSARLRAALGAEGRRVLVLGSRQSAVDAALLLCRDGHRTTLTSPSGSLPAVRLSLHAPPRDFPPLERMARLDPDDPLLERRLTRCVVEAVRLLGDRPLRAQTSSAADPVRRLAEETALAEAGVCLWPGVAVAVIEALTAFADGLPADRTRALMRRFDWFVGRYLTALTVVNARRLLAHCATGALRVAPAYPESAVFADGVWRVSAPGSGTPETYDHVVNATGFHPPEVTWRADGTELLLRPGDTGDTVLDRLEADLRVRRAPGAPPERVWLAGTGTHVRIPFANHLRTMTRQARWVAGQVASGG</sequence>
<dbReference type="PANTHER" id="PTHR40254:SF1">
    <property type="entry name" value="BLR0577 PROTEIN"/>
    <property type="match status" value="1"/>
</dbReference>
<comment type="caution">
    <text evidence="3">The sequence shown here is derived from an EMBL/GenBank/DDBJ whole genome shotgun (WGS) entry which is preliminary data.</text>
</comment>
<dbReference type="InterPro" id="IPR038732">
    <property type="entry name" value="HpyO/CreE_NAD-binding"/>
</dbReference>
<feature type="region of interest" description="Disordered" evidence="1">
    <location>
        <begin position="1"/>
        <end position="22"/>
    </location>
</feature>
<dbReference type="OrthoDB" id="101972at2"/>
<dbReference type="EMBL" id="VOKX01000069">
    <property type="protein sequence ID" value="KAB7839937.1"/>
    <property type="molecule type" value="Genomic_DNA"/>
</dbReference>
<evidence type="ECO:0000313" key="4">
    <source>
        <dbReference type="Proteomes" id="UP000327000"/>
    </source>
</evidence>
<dbReference type="AlphaFoldDB" id="A0A5N5W4K0"/>
<feature type="domain" description="FAD-dependent urate hydroxylase HpyO/Asp monooxygenase CreE-like FAD/NAD(P)-binding" evidence="2">
    <location>
        <begin position="26"/>
        <end position="178"/>
    </location>
</feature>
<protein>
    <recommendedName>
        <fullName evidence="2">FAD-dependent urate hydroxylase HpyO/Asp monooxygenase CreE-like FAD/NAD(P)-binding domain-containing protein</fullName>
    </recommendedName>
</protein>
<dbReference type="SUPFAM" id="SSF51905">
    <property type="entry name" value="FAD/NAD(P)-binding domain"/>
    <property type="match status" value="2"/>
</dbReference>
<dbReference type="Proteomes" id="UP000327000">
    <property type="component" value="Unassembled WGS sequence"/>
</dbReference>
<organism evidence="3 4">
    <name type="scientific">Streptomyces mobaraensis</name>
    <name type="common">Streptoverticillium mobaraense</name>
    <dbReference type="NCBI Taxonomy" id="35621"/>
    <lineage>
        <taxon>Bacteria</taxon>
        <taxon>Bacillati</taxon>
        <taxon>Actinomycetota</taxon>
        <taxon>Actinomycetes</taxon>
        <taxon>Kitasatosporales</taxon>
        <taxon>Streptomycetaceae</taxon>
        <taxon>Streptomyces</taxon>
    </lineage>
</organism>
<dbReference type="Gene3D" id="3.50.50.60">
    <property type="entry name" value="FAD/NAD(P)-binding domain"/>
    <property type="match status" value="1"/>
</dbReference>
<keyword evidence="4" id="KW-1185">Reference proteome</keyword>
<dbReference type="PANTHER" id="PTHR40254">
    <property type="entry name" value="BLR0577 PROTEIN"/>
    <property type="match status" value="1"/>
</dbReference>
<accession>A0A5N5W4K0</accession>
<dbReference type="InterPro" id="IPR052189">
    <property type="entry name" value="L-asp_N-monooxygenase_NS-form"/>
</dbReference>
<reference evidence="3 4" key="1">
    <citation type="journal article" date="2019" name="Microb. Cell Fact.">
        <title>Exploring novel herbicidin analogues by transcriptional regulator overexpression and MS/MS molecular networking.</title>
        <authorList>
            <person name="Shi Y."/>
            <person name="Gu R."/>
            <person name="Li Y."/>
            <person name="Wang X."/>
            <person name="Ren W."/>
            <person name="Li X."/>
            <person name="Wang L."/>
            <person name="Xie Y."/>
            <person name="Hong B."/>
        </authorList>
    </citation>
    <scope>NUCLEOTIDE SEQUENCE [LARGE SCALE GENOMIC DNA]</scope>
    <source>
        <strain evidence="3 4">US-43</strain>
    </source>
</reference>
<dbReference type="InterPro" id="IPR036188">
    <property type="entry name" value="FAD/NAD-bd_sf"/>
</dbReference>
<dbReference type="RefSeq" id="WP_152264505.1">
    <property type="nucleotide sequence ID" value="NZ_VOKX01000069.1"/>
</dbReference>
<name>A0A5N5W4K0_STRMB</name>
<evidence type="ECO:0000313" key="3">
    <source>
        <dbReference type="EMBL" id="KAB7839937.1"/>
    </source>
</evidence>
<evidence type="ECO:0000256" key="1">
    <source>
        <dbReference type="SAM" id="MobiDB-lite"/>
    </source>
</evidence>
<proteinExistence type="predicted"/>
<dbReference type="Pfam" id="PF13454">
    <property type="entry name" value="NAD_binding_9"/>
    <property type="match status" value="1"/>
</dbReference>
<evidence type="ECO:0000259" key="2">
    <source>
        <dbReference type="Pfam" id="PF13454"/>
    </source>
</evidence>
<gene>
    <name evidence="3" type="ORF">FRZ00_20675</name>
</gene>